<dbReference type="EMBL" id="JAHOEL010000011">
    <property type="protein sequence ID" value="MBV3392202.1"/>
    <property type="molecule type" value="Genomic_DNA"/>
</dbReference>
<keyword evidence="1 12" id="KW-0240">DNA-directed RNA polymerase</keyword>
<evidence type="ECO:0000256" key="13">
    <source>
        <dbReference type="PIRNR" id="PIRNR002811"/>
    </source>
</evidence>
<evidence type="ECO:0000256" key="7">
    <source>
        <dbReference type="ARBA" id="ARBA00022771"/>
    </source>
</evidence>
<keyword evidence="7 12" id="KW-0863">Zinc-finger</keyword>
<dbReference type="RefSeq" id="WP_217747139.1">
    <property type="nucleotide sequence ID" value="NZ_JAHOEB010000009.1"/>
</dbReference>
<evidence type="ECO:0000256" key="9">
    <source>
        <dbReference type="ARBA" id="ARBA00022842"/>
    </source>
</evidence>
<keyword evidence="2 12" id="KW-0639">Primosome</keyword>
<evidence type="ECO:0000256" key="10">
    <source>
        <dbReference type="ARBA" id="ARBA00023125"/>
    </source>
</evidence>
<comment type="caution">
    <text evidence="15">The sequence shown here is derived from an EMBL/GenBank/DDBJ whole genome shotgun (WGS) entry which is preliminary data.</text>
</comment>
<dbReference type="CDD" id="cd03364">
    <property type="entry name" value="TOPRIM_DnaG_primases"/>
    <property type="match status" value="1"/>
</dbReference>
<evidence type="ECO:0000256" key="6">
    <source>
        <dbReference type="ARBA" id="ARBA00022723"/>
    </source>
</evidence>
<dbReference type="GO" id="GO:0008270">
    <property type="term" value="F:zinc ion binding"/>
    <property type="evidence" value="ECO:0007669"/>
    <property type="project" value="UniProtKB-UniRule"/>
</dbReference>
<evidence type="ECO:0000259" key="14">
    <source>
        <dbReference type="PROSITE" id="PS50880"/>
    </source>
</evidence>
<dbReference type="InterPro" id="IPR013264">
    <property type="entry name" value="DNAG_N"/>
</dbReference>
<dbReference type="InterPro" id="IPR019475">
    <property type="entry name" value="DNA_primase_DnaB-bd"/>
</dbReference>
<gene>
    <name evidence="12 15" type="primary">dnaG</name>
    <name evidence="15" type="ORF">KSV97_02485</name>
    <name evidence="16" type="ORF">KSW06_02840</name>
</gene>
<comment type="cofactor">
    <cofactor evidence="12 13">
        <name>Zn(2+)</name>
        <dbReference type="ChEBI" id="CHEBI:29105"/>
    </cofactor>
    <text evidence="12 13">Binds 1 zinc ion per monomer.</text>
</comment>
<dbReference type="EC" id="2.7.7.101" evidence="12"/>
<evidence type="ECO:0000313" key="17">
    <source>
        <dbReference type="Proteomes" id="UP001196408"/>
    </source>
</evidence>
<dbReference type="Proteomes" id="UP001197492">
    <property type="component" value="Unassembled WGS sequence"/>
</dbReference>
<dbReference type="Proteomes" id="UP001196408">
    <property type="component" value="Unassembled WGS sequence"/>
</dbReference>
<dbReference type="AlphaFoldDB" id="A0AAW4MSJ4"/>
<dbReference type="PANTHER" id="PTHR30313">
    <property type="entry name" value="DNA PRIMASE"/>
    <property type="match status" value="1"/>
</dbReference>
<accession>A0AAW4MSJ4</accession>
<dbReference type="GO" id="GO:1990077">
    <property type="term" value="C:primosome complex"/>
    <property type="evidence" value="ECO:0007669"/>
    <property type="project" value="UniProtKB-KW"/>
</dbReference>
<dbReference type="PIRSF" id="PIRSF002811">
    <property type="entry name" value="DnaG"/>
    <property type="match status" value="1"/>
</dbReference>
<protein>
    <recommendedName>
        <fullName evidence="12 13">DNA primase</fullName>
        <ecNumber evidence="12">2.7.7.101</ecNumber>
    </recommendedName>
</protein>
<evidence type="ECO:0000313" key="16">
    <source>
        <dbReference type="EMBL" id="MBV3392202.1"/>
    </source>
</evidence>
<dbReference type="InterPro" id="IPR002694">
    <property type="entry name" value="Znf_CHC2"/>
</dbReference>
<dbReference type="PANTHER" id="PTHR30313:SF2">
    <property type="entry name" value="DNA PRIMASE"/>
    <property type="match status" value="1"/>
</dbReference>
<comment type="subunit">
    <text evidence="12">Monomer. Interacts with DnaB.</text>
</comment>
<evidence type="ECO:0000256" key="2">
    <source>
        <dbReference type="ARBA" id="ARBA00022515"/>
    </source>
</evidence>
<dbReference type="Pfam" id="PF01807">
    <property type="entry name" value="Zn_ribbon_DnaG"/>
    <property type="match status" value="1"/>
</dbReference>
<evidence type="ECO:0000256" key="11">
    <source>
        <dbReference type="ARBA" id="ARBA00023163"/>
    </source>
</evidence>
<reference evidence="15 18" key="1">
    <citation type="submission" date="2021-06" db="EMBL/GenBank/DDBJ databases">
        <title>Collection of gut derived symbiotic bacterial strains cultured from healthy donors.</title>
        <authorList>
            <person name="Lin H."/>
            <person name="Littmann E."/>
            <person name="Pamer E.G."/>
        </authorList>
    </citation>
    <scope>NUCLEOTIDE SEQUENCE</scope>
    <source>
        <strain evidence="16 18">MSK.21.70</strain>
        <strain evidence="15">MSK.21.82</strain>
    </source>
</reference>
<comment type="catalytic activity">
    <reaction evidence="12">
        <text>ssDNA + n NTP = ssDNA/pppN(pN)n-1 hybrid + (n-1) diphosphate.</text>
        <dbReference type="EC" id="2.7.7.101"/>
    </reaction>
</comment>
<dbReference type="Pfam" id="PF10410">
    <property type="entry name" value="DnaB_bind"/>
    <property type="match status" value="1"/>
</dbReference>
<sequence length="588" mass="67749">MARLSQEKIDEIRQSVDIVDVMGQYLELHKKGKNYMAICPFHDDNHPSLSISQSRQIYKCFVCGNGGNVFTFIQEYLKVPFVEAVMKVAEFGHVDMSGYSLEKRVVKVDEALAPLYDMHAFALKLYMYYLYTQSGKQALDYLRHRGFDDELIKMFGIGYAPDKSILHERFQKEGYTEVAQVKSGLVLENERHYDRFHDRVMFPLHDEFGKVVGFSGRIYKAQDKNSKYMNSPESDIFIKGKTLYNYHRAKVAVRQAGFVYINEGFMDVIAMHRAHHDNCIALMGTALTKDHLRMLKRMTRTIHLCLDGDMAGQAAAMKSSDLLTSQGFEVKIVLLPDGRDPDEILSTEGIEGLDAVLKDTLSPIDFMMAFECSKLDLRNYEDRKTLLVKACEKIAKIEDRIDRGHYITKLSSLTDFPKEIIEEQLLNSSAIIEHREQFSQNRIETIQDQRPILDKYTLAEKNLLFYMLNDRQVSDIYEAKAGFMHNDTYRALAAYIRDYYRTHQTMDIANLIDKIGSSHSTLVNALTDIAECSLPLPYQKEVIDDYIARITENTKNIREQELQEQFKNVLAPSAKAEILQKLIDLKKE</sequence>
<dbReference type="InterPro" id="IPR030846">
    <property type="entry name" value="DnaG_bac"/>
</dbReference>
<dbReference type="GO" id="GO:0000428">
    <property type="term" value="C:DNA-directed RNA polymerase complex"/>
    <property type="evidence" value="ECO:0007669"/>
    <property type="project" value="UniProtKB-KW"/>
</dbReference>
<keyword evidence="10 12" id="KW-0238">DNA-binding</keyword>
<dbReference type="Pfam" id="PF08275">
    <property type="entry name" value="DNAG_N"/>
    <property type="match status" value="1"/>
</dbReference>
<keyword evidence="11 12" id="KW-0804">Transcription</keyword>
<dbReference type="InterPro" id="IPR034151">
    <property type="entry name" value="TOPRIM_DnaG_bac"/>
</dbReference>
<evidence type="ECO:0000256" key="1">
    <source>
        <dbReference type="ARBA" id="ARBA00022478"/>
    </source>
</evidence>
<evidence type="ECO:0000256" key="12">
    <source>
        <dbReference type="HAMAP-Rule" id="MF_00974"/>
    </source>
</evidence>
<evidence type="ECO:0000256" key="5">
    <source>
        <dbReference type="ARBA" id="ARBA00022705"/>
    </source>
</evidence>
<keyword evidence="8 12" id="KW-0862">Zinc</keyword>
<comment type="function">
    <text evidence="12 13">RNA polymerase that catalyzes the synthesis of short RNA molecules used as primers for DNA polymerase during DNA replication.</text>
</comment>
<keyword evidence="5 12" id="KW-0235">DNA replication</keyword>
<evidence type="ECO:0000256" key="8">
    <source>
        <dbReference type="ARBA" id="ARBA00022833"/>
    </source>
</evidence>
<dbReference type="SMART" id="SM00493">
    <property type="entry name" value="TOPRIM"/>
    <property type="match status" value="1"/>
</dbReference>
<organism evidence="15 17">
    <name type="scientific">Catenibacterium mitsuokai</name>
    <dbReference type="NCBI Taxonomy" id="100886"/>
    <lineage>
        <taxon>Bacteria</taxon>
        <taxon>Bacillati</taxon>
        <taxon>Bacillota</taxon>
        <taxon>Erysipelotrichia</taxon>
        <taxon>Erysipelotrichales</taxon>
        <taxon>Coprobacillaceae</taxon>
        <taxon>Catenibacterium</taxon>
    </lineage>
</organism>
<keyword evidence="9" id="KW-0460">Magnesium</keyword>
<dbReference type="EMBL" id="JAHOEF010000009">
    <property type="protein sequence ID" value="MBV3382110.1"/>
    <property type="molecule type" value="Genomic_DNA"/>
</dbReference>
<dbReference type="InterPro" id="IPR006171">
    <property type="entry name" value="TOPRIM_dom"/>
</dbReference>
<comment type="similarity">
    <text evidence="12 13">Belongs to the DnaG primase family.</text>
</comment>
<evidence type="ECO:0000313" key="18">
    <source>
        <dbReference type="Proteomes" id="UP001197492"/>
    </source>
</evidence>
<feature type="zinc finger region" description="CHC2-type" evidence="12">
    <location>
        <begin position="39"/>
        <end position="63"/>
    </location>
</feature>
<dbReference type="HAMAP" id="MF_00974">
    <property type="entry name" value="DNA_primase_DnaG"/>
    <property type="match status" value="1"/>
</dbReference>
<feature type="domain" description="Toprim" evidence="14">
    <location>
        <begin position="257"/>
        <end position="338"/>
    </location>
</feature>
<dbReference type="GO" id="GO:0005737">
    <property type="term" value="C:cytoplasm"/>
    <property type="evidence" value="ECO:0007669"/>
    <property type="project" value="TreeGrafter"/>
</dbReference>
<evidence type="ECO:0000256" key="4">
    <source>
        <dbReference type="ARBA" id="ARBA00022695"/>
    </source>
</evidence>
<comment type="domain">
    <text evidence="12">Contains an N-terminal zinc-binding domain, a central core domain that contains the primase activity, and a C-terminal DnaB-binding domain.</text>
</comment>
<evidence type="ECO:0000313" key="15">
    <source>
        <dbReference type="EMBL" id="MBV3382110.1"/>
    </source>
</evidence>
<dbReference type="GO" id="GO:0003899">
    <property type="term" value="F:DNA-directed RNA polymerase activity"/>
    <property type="evidence" value="ECO:0007669"/>
    <property type="project" value="UniProtKB-UniRule"/>
</dbReference>
<dbReference type="NCBIfam" id="TIGR01391">
    <property type="entry name" value="dnaG"/>
    <property type="match status" value="1"/>
</dbReference>
<name>A0AAW4MSJ4_9FIRM</name>
<proteinExistence type="inferred from homology"/>
<keyword evidence="18" id="KW-1185">Reference proteome</keyword>
<dbReference type="GO" id="GO:0003677">
    <property type="term" value="F:DNA binding"/>
    <property type="evidence" value="ECO:0007669"/>
    <property type="project" value="UniProtKB-KW"/>
</dbReference>
<dbReference type="InterPro" id="IPR050219">
    <property type="entry name" value="DnaG_primase"/>
</dbReference>
<evidence type="ECO:0000256" key="3">
    <source>
        <dbReference type="ARBA" id="ARBA00022679"/>
    </source>
</evidence>
<keyword evidence="6 12" id="KW-0479">Metal-binding</keyword>
<dbReference type="GO" id="GO:0006269">
    <property type="term" value="P:DNA replication, synthesis of primer"/>
    <property type="evidence" value="ECO:0007669"/>
    <property type="project" value="UniProtKB-UniRule"/>
</dbReference>
<keyword evidence="3 12" id="KW-0808">Transferase</keyword>
<keyword evidence="4 12" id="KW-0548">Nucleotidyltransferase</keyword>
<dbReference type="InterPro" id="IPR006295">
    <property type="entry name" value="DNA_primase_DnaG"/>
</dbReference>
<dbReference type="Pfam" id="PF13155">
    <property type="entry name" value="Toprim_2"/>
    <property type="match status" value="1"/>
</dbReference>
<dbReference type="FunFam" id="3.90.580.10:FF:000001">
    <property type="entry name" value="DNA primase"/>
    <property type="match status" value="1"/>
</dbReference>
<dbReference type="SMART" id="SM00400">
    <property type="entry name" value="ZnF_CHCC"/>
    <property type="match status" value="1"/>
</dbReference>
<dbReference type="PROSITE" id="PS50880">
    <property type="entry name" value="TOPRIM"/>
    <property type="match status" value="1"/>
</dbReference>